<keyword evidence="4" id="KW-0963">Cytoplasm</keyword>
<dbReference type="GO" id="GO:0006606">
    <property type="term" value="P:protein import into nucleus"/>
    <property type="evidence" value="ECO:0007669"/>
    <property type="project" value="InterPro"/>
</dbReference>
<dbReference type="InterPro" id="IPR040122">
    <property type="entry name" value="Importin_beta"/>
</dbReference>
<dbReference type="InterPro" id="IPR011989">
    <property type="entry name" value="ARM-like"/>
</dbReference>
<dbReference type="OrthoDB" id="543373at2759"/>
<gene>
    <name evidence="10" type="ORF">OE88DRAFT_1721564</name>
</gene>
<dbReference type="Pfam" id="PF25780">
    <property type="entry name" value="TPR_IPO5"/>
    <property type="match status" value="1"/>
</dbReference>
<sequence length="938" mass="102836">METVVPPEVTAELTQILSNLVLGDNQIRSNAENAVNERLATSPELYMLALAQFAMSADKEVVRTPASAFLRIRLNIPSQMRSFALVLLRRLLFRTQPNTSMTLYDHLSPNALAALERLLLRTLSSEPSQSVRTKAVDTICDVANNSMGRGRPWHALQNHAFSMTQSDDPNAREGAYRVLAGCPNLILDLEVPTVVSLLQKGLQDSQSVEVRLASLTASTTYLSSVEPHQLAQSLSLMYPILDTLPSLSNTHLPRFLSALTPLATSTPTLFAPHLPALLSFLSALLAPCADPGPTPTVARPFPNSPGQSAFTFPPSAQEKAGKGKEPAEEVDEEREEVRKATLELMISLSEARPGMVKRMSGWVTAVVRGCLEGMGEMPEDETPVWLDADPDDDPTDDTYPHVYEQALDRVAIALGGKSVLPPAFQYIPAMLAGHDWRIRHAGLMAIAVVAEGTSKVMSNELGKVVELVVPMFKDSHPRVRHAACQCIGQLCTDMEEIIQEKYHEEIFAALIPTLDAPEPRVHAHAAAALVNFCEGVARDTLIPYLDPIVERLLRLLNPSGESGRVVKRYVQEQAITTLAMVADASEATFAKHYSSIMPLLLNILQNAAGGEYNKLRSKAMECAGLIAIAVGRDVFRPDSTPFIEQLMRIQNSPPDPSDTMLPHYLIATWAKVCQALGPEFEPYLPVVMPALLQAASAKADVSIYDDEDEEREEKDGWETISMDGQQVGIRTSAIEEKCQAFETLVIYCSTLQAKFAPYLPQSLELVLPSLRFYFHDGVREASALLIPMLLACGKNSGTLTHQMVNASFTQLVNCIGSENDASFLASLYRSFTDSLRVIGGPPALPQELQAHAIDATKRQLHVLADRRKGRAAKPSSEVEDEREDIALLEEMEDFALEDMEKMLKAFDANHPLVVAISSIKDLGLHLEDWSEGEGDEEG</sequence>
<feature type="domain" description="TOG" evidence="9">
    <location>
        <begin position="405"/>
        <end position="655"/>
    </location>
</feature>
<dbReference type="Pfam" id="PF13513">
    <property type="entry name" value="HEAT_EZ"/>
    <property type="match status" value="1"/>
</dbReference>
<evidence type="ECO:0000313" key="11">
    <source>
        <dbReference type="Proteomes" id="UP000305948"/>
    </source>
</evidence>
<evidence type="ECO:0000256" key="2">
    <source>
        <dbReference type="ARBA" id="ARBA00004496"/>
    </source>
</evidence>
<dbReference type="Pfam" id="PF18829">
    <property type="entry name" value="Importin_rep_6"/>
    <property type="match status" value="1"/>
</dbReference>
<dbReference type="InterPro" id="IPR057672">
    <property type="entry name" value="TPR_IPO4/5"/>
</dbReference>
<evidence type="ECO:0000256" key="6">
    <source>
        <dbReference type="ARBA" id="ARBA00022927"/>
    </source>
</evidence>
<keyword evidence="7" id="KW-0539">Nucleus</keyword>
<dbReference type="EMBL" id="ML213552">
    <property type="protein sequence ID" value="TFK45223.1"/>
    <property type="molecule type" value="Genomic_DNA"/>
</dbReference>
<dbReference type="SMART" id="SM01349">
    <property type="entry name" value="TOG"/>
    <property type="match status" value="1"/>
</dbReference>
<dbReference type="InterPro" id="IPR034085">
    <property type="entry name" value="TOG"/>
</dbReference>
<keyword evidence="6" id="KW-0653">Protein transport</keyword>
<dbReference type="InterPro" id="IPR016024">
    <property type="entry name" value="ARM-type_fold"/>
</dbReference>
<accession>A0A5C3MKJ0</accession>
<dbReference type="STRING" id="5364.A0A5C3MKJ0"/>
<dbReference type="Pfam" id="PF18808">
    <property type="entry name" value="Importin_rep_4"/>
    <property type="match status" value="1"/>
</dbReference>
<reference evidence="10 11" key="1">
    <citation type="journal article" date="2019" name="Nat. Ecol. Evol.">
        <title>Megaphylogeny resolves global patterns of mushroom evolution.</title>
        <authorList>
            <person name="Varga T."/>
            <person name="Krizsan K."/>
            <person name="Foldi C."/>
            <person name="Dima B."/>
            <person name="Sanchez-Garcia M."/>
            <person name="Sanchez-Ramirez S."/>
            <person name="Szollosi G.J."/>
            <person name="Szarkandi J.G."/>
            <person name="Papp V."/>
            <person name="Albert L."/>
            <person name="Andreopoulos W."/>
            <person name="Angelini C."/>
            <person name="Antonin V."/>
            <person name="Barry K.W."/>
            <person name="Bougher N.L."/>
            <person name="Buchanan P."/>
            <person name="Buyck B."/>
            <person name="Bense V."/>
            <person name="Catcheside P."/>
            <person name="Chovatia M."/>
            <person name="Cooper J."/>
            <person name="Damon W."/>
            <person name="Desjardin D."/>
            <person name="Finy P."/>
            <person name="Geml J."/>
            <person name="Haridas S."/>
            <person name="Hughes K."/>
            <person name="Justo A."/>
            <person name="Karasinski D."/>
            <person name="Kautmanova I."/>
            <person name="Kiss B."/>
            <person name="Kocsube S."/>
            <person name="Kotiranta H."/>
            <person name="LaButti K.M."/>
            <person name="Lechner B.E."/>
            <person name="Liimatainen K."/>
            <person name="Lipzen A."/>
            <person name="Lukacs Z."/>
            <person name="Mihaltcheva S."/>
            <person name="Morgado L.N."/>
            <person name="Niskanen T."/>
            <person name="Noordeloos M.E."/>
            <person name="Ohm R.A."/>
            <person name="Ortiz-Santana B."/>
            <person name="Ovrebo C."/>
            <person name="Racz N."/>
            <person name="Riley R."/>
            <person name="Savchenko A."/>
            <person name="Shiryaev A."/>
            <person name="Soop K."/>
            <person name="Spirin V."/>
            <person name="Szebenyi C."/>
            <person name="Tomsovsky M."/>
            <person name="Tulloss R.E."/>
            <person name="Uehling J."/>
            <person name="Grigoriev I.V."/>
            <person name="Vagvolgyi C."/>
            <person name="Papp T."/>
            <person name="Martin F.M."/>
            <person name="Miettinen O."/>
            <person name="Hibbett D.S."/>
            <person name="Nagy L.G."/>
        </authorList>
    </citation>
    <scope>NUCLEOTIDE SEQUENCE [LARGE SCALE GENOMIC DNA]</scope>
    <source>
        <strain evidence="10 11">OMC1185</strain>
    </source>
</reference>
<evidence type="ECO:0000256" key="4">
    <source>
        <dbReference type="ARBA" id="ARBA00022490"/>
    </source>
</evidence>
<evidence type="ECO:0000256" key="8">
    <source>
        <dbReference type="SAM" id="MobiDB-lite"/>
    </source>
</evidence>
<feature type="region of interest" description="Disordered" evidence="8">
    <location>
        <begin position="304"/>
        <end position="334"/>
    </location>
</feature>
<evidence type="ECO:0000256" key="7">
    <source>
        <dbReference type="ARBA" id="ARBA00023242"/>
    </source>
</evidence>
<dbReference type="InterPro" id="IPR058584">
    <property type="entry name" value="IMB1_TNPO1-like_TPR"/>
</dbReference>
<evidence type="ECO:0000256" key="1">
    <source>
        <dbReference type="ARBA" id="ARBA00004123"/>
    </source>
</evidence>
<comment type="subcellular location">
    <subcellularLocation>
        <location evidence="2">Cytoplasm</location>
    </subcellularLocation>
    <subcellularLocation>
        <location evidence="1">Nucleus</location>
    </subcellularLocation>
</comment>
<dbReference type="Proteomes" id="UP000305948">
    <property type="component" value="Unassembled WGS sequence"/>
</dbReference>
<keyword evidence="3" id="KW-0813">Transport</keyword>
<organism evidence="10 11">
    <name type="scientific">Heliocybe sulcata</name>
    <dbReference type="NCBI Taxonomy" id="5364"/>
    <lineage>
        <taxon>Eukaryota</taxon>
        <taxon>Fungi</taxon>
        <taxon>Dikarya</taxon>
        <taxon>Basidiomycota</taxon>
        <taxon>Agaricomycotina</taxon>
        <taxon>Agaricomycetes</taxon>
        <taxon>Gloeophyllales</taxon>
        <taxon>Gloeophyllaceae</taxon>
        <taxon>Heliocybe</taxon>
    </lineage>
</organism>
<proteinExistence type="predicted"/>
<evidence type="ECO:0000313" key="10">
    <source>
        <dbReference type="EMBL" id="TFK45223.1"/>
    </source>
</evidence>
<dbReference type="AlphaFoldDB" id="A0A5C3MKJ0"/>
<keyword evidence="5" id="KW-0677">Repeat</keyword>
<evidence type="ECO:0000259" key="9">
    <source>
        <dbReference type="SMART" id="SM01349"/>
    </source>
</evidence>
<dbReference type="GO" id="GO:0005737">
    <property type="term" value="C:cytoplasm"/>
    <property type="evidence" value="ECO:0007669"/>
    <property type="project" value="UniProtKB-SubCell"/>
</dbReference>
<name>A0A5C3MKJ0_9AGAM</name>
<dbReference type="InterPro" id="IPR041653">
    <property type="entry name" value="Importin_rep_4"/>
</dbReference>
<dbReference type="SUPFAM" id="SSF48371">
    <property type="entry name" value="ARM repeat"/>
    <property type="match status" value="1"/>
</dbReference>
<dbReference type="InterPro" id="IPR041389">
    <property type="entry name" value="Importin_rep_6"/>
</dbReference>
<dbReference type="Pfam" id="PF25574">
    <property type="entry name" value="TPR_IMB1"/>
    <property type="match status" value="1"/>
</dbReference>
<dbReference type="GO" id="GO:0005634">
    <property type="term" value="C:nucleus"/>
    <property type="evidence" value="ECO:0007669"/>
    <property type="project" value="UniProtKB-SubCell"/>
</dbReference>
<dbReference type="PANTHER" id="PTHR10527">
    <property type="entry name" value="IMPORTIN BETA"/>
    <property type="match status" value="1"/>
</dbReference>
<protein>
    <submittedName>
        <fullName evidence="10">ARM repeat-containing protein</fullName>
    </submittedName>
</protein>
<dbReference type="Gene3D" id="1.25.10.10">
    <property type="entry name" value="Leucine-rich Repeat Variant"/>
    <property type="match status" value="1"/>
</dbReference>
<evidence type="ECO:0000256" key="3">
    <source>
        <dbReference type="ARBA" id="ARBA00022448"/>
    </source>
</evidence>
<keyword evidence="11" id="KW-1185">Reference proteome</keyword>
<evidence type="ECO:0000256" key="5">
    <source>
        <dbReference type="ARBA" id="ARBA00022737"/>
    </source>
</evidence>